<organism evidence="1 2">
    <name type="scientific">Rickenella mellea</name>
    <dbReference type="NCBI Taxonomy" id="50990"/>
    <lineage>
        <taxon>Eukaryota</taxon>
        <taxon>Fungi</taxon>
        <taxon>Dikarya</taxon>
        <taxon>Basidiomycota</taxon>
        <taxon>Agaricomycotina</taxon>
        <taxon>Agaricomycetes</taxon>
        <taxon>Hymenochaetales</taxon>
        <taxon>Rickenellaceae</taxon>
        <taxon>Rickenella</taxon>
    </lineage>
</organism>
<dbReference type="AlphaFoldDB" id="A0A4Y7PJ98"/>
<reference evidence="1 2" key="1">
    <citation type="submission" date="2018-06" db="EMBL/GenBank/DDBJ databases">
        <title>A transcriptomic atlas of mushroom development highlights an independent origin of complex multicellularity.</title>
        <authorList>
            <consortium name="DOE Joint Genome Institute"/>
            <person name="Krizsan K."/>
            <person name="Almasi E."/>
            <person name="Merenyi Z."/>
            <person name="Sahu N."/>
            <person name="Viragh M."/>
            <person name="Koszo T."/>
            <person name="Mondo S."/>
            <person name="Kiss B."/>
            <person name="Balint B."/>
            <person name="Kues U."/>
            <person name="Barry K."/>
            <person name="Hegedus J.C."/>
            <person name="Henrissat B."/>
            <person name="Johnson J."/>
            <person name="Lipzen A."/>
            <person name="Ohm R."/>
            <person name="Nagy I."/>
            <person name="Pangilinan J."/>
            <person name="Yan J."/>
            <person name="Xiong Y."/>
            <person name="Grigoriev I.V."/>
            <person name="Hibbett D.S."/>
            <person name="Nagy L.G."/>
        </authorList>
    </citation>
    <scope>NUCLEOTIDE SEQUENCE [LARGE SCALE GENOMIC DNA]</scope>
    <source>
        <strain evidence="1 2">SZMC22713</strain>
    </source>
</reference>
<name>A0A4Y7PJ98_9AGAM</name>
<evidence type="ECO:0000313" key="2">
    <source>
        <dbReference type="Proteomes" id="UP000294933"/>
    </source>
</evidence>
<gene>
    <name evidence="1" type="ORF">BD410DRAFT_104501</name>
</gene>
<evidence type="ECO:0000313" key="1">
    <source>
        <dbReference type="EMBL" id="TDL15543.1"/>
    </source>
</evidence>
<dbReference type="Proteomes" id="UP000294933">
    <property type="component" value="Unassembled WGS sequence"/>
</dbReference>
<sequence length="117" mass="13239">MTADCTKRIHPFDPPLPTSETLYARIQVNTSRVYSSNMSDPFHRWNHPSGHTPPAVLISFLARIALWNIAPPKPSSPKLSLTCLLWHPICFVIFVVVLSHPHRCLCLSNVKKQKFAP</sequence>
<keyword evidence="2" id="KW-1185">Reference proteome</keyword>
<dbReference type="EMBL" id="ML170271">
    <property type="protein sequence ID" value="TDL15543.1"/>
    <property type="molecule type" value="Genomic_DNA"/>
</dbReference>
<proteinExistence type="predicted"/>
<dbReference type="VEuPathDB" id="FungiDB:BD410DRAFT_104501"/>
<protein>
    <submittedName>
        <fullName evidence="1">Uncharacterized protein</fullName>
    </submittedName>
</protein>
<accession>A0A4Y7PJ98</accession>